<evidence type="ECO:0000313" key="15">
    <source>
        <dbReference type="Proteomes" id="UP001178281"/>
    </source>
</evidence>
<evidence type="ECO:0000256" key="11">
    <source>
        <dbReference type="ARBA" id="ARBA00032317"/>
    </source>
</evidence>
<evidence type="ECO:0000256" key="12">
    <source>
        <dbReference type="ARBA" id="ARBA00033407"/>
    </source>
</evidence>
<dbReference type="RefSeq" id="WP_305109964.1">
    <property type="nucleotide sequence ID" value="NZ_JAUTIX010000001.1"/>
</dbReference>
<gene>
    <name evidence="14" type="ORF">Q7X28_00540</name>
</gene>
<sequence>MQTYRALTFSEASFVRPTSREVIGTSFELRGAVDTTALRAAYGALLEEYPVLSARIVTLGGKPHFAPGDAAVAAAIGFQDVSAPWSGYDQTPPWFVGSEQLSALTLTGLGERYRLTLWASHAATDGSGIVAISVRLFELYTAFASGATPIVRPARDFPAEPHLVMAARGHMPGELDYEERLAGTRWHGAVPAPADEAPDAPDADDAHRVRFDAAATAALAAAARAHGFSTHALVSGLIARAELAESEDDSALALLTPVDFRGRIEPPIPLRSVTALCGFSYVAVRDDAVEAIARIVADTIRSDVRDGTVLRTAVSPMPDLATRRHGPPVLISNLGEFPALPVPAALEVLDFHSQIVRSAAGIREHAATWQGDGAAPVPIGSSYLISTFGDRLSIEMRVLPGTLGDEARTRILRRIEAGAHALLELGTAA</sequence>
<proteinExistence type="inferred from homology"/>
<evidence type="ECO:0000256" key="8">
    <source>
        <dbReference type="ARBA" id="ARBA00022679"/>
    </source>
</evidence>
<keyword evidence="15" id="KW-1185">Reference proteome</keyword>
<dbReference type="InterPro" id="IPR023213">
    <property type="entry name" value="CAT-like_dom_sf"/>
</dbReference>
<accession>A0AA90N7V0</accession>
<dbReference type="AlphaFoldDB" id="A0AA90N7V0"/>
<dbReference type="EMBL" id="JAUTIX010000001">
    <property type="protein sequence ID" value="MDP0396400.1"/>
    <property type="molecule type" value="Genomic_DNA"/>
</dbReference>
<evidence type="ECO:0000256" key="3">
    <source>
        <dbReference type="ARBA" id="ARBA00001907"/>
    </source>
</evidence>
<keyword evidence="7" id="KW-0444">Lipid biosynthesis</keyword>
<evidence type="ECO:0000313" key="14">
    <source>
        <dbReference type="EMBL" id="MDP0396400.1"/>
    </source>
</evidence>
<dbReference type="InterPro" id="IPR031641">
    <property type="entry name" value="PapA_C"/>
</dbReference>
<evidence type="ECO:0000256" key="4">
    <source>
        <dbReference type="ARBA" id="ARBA00006558"/>
    </source>
</evidence>
<dbReference type="GO" id="GO:0016746">
    <property type="term" value="F:acyltransferase activity"/>
    <property type="evidence" value="ECO:0007669"/>
    <property type="project" value="UniProtKB-KW"/>
</dbReference>
<evidence type="ECO:0000256" key="7">
    <source>
        <dbReference type="ARBA" id="ARBA00022516"/>
    </source>
</evidence>
<feature type="domain" description="Phthiocerol/phthiodiolone dimycocerosyl transferase C-terminal" evidence="13">
    <location>
        <begin position="202"/>
        <end position="397"/>
    </location>
</feature>
<dbReference type="SUPFAM" id="SSF52777">
    <property type="entry name" value="CoA-dependent acyltransferases"/>
    <property type="match status" value="2"/>
</dbReference>
<dbReference type="EC" id="2.3.1.282" evidence="5"/>
<comment type="caution">
    <text evidence="14">The sequence shown here is derived from an EMBL/GenBank/DDBJ whole genome shotgun (WGS) entry which is preliminary data.</text>
</comment>
<evidence type="ECO:0000256" key="9">
    <source>
        <dbReference type="ARBA" id="ARBA00023315"/>
    </source>
</evidence>
<reference evidence="14" key="1">
    <citation type="submission" date="2023-08" db="EMBL/GenBank/DDBJ databases">
        <title>The draft genome of Tsukamurella strandjordii strain 050030.</title>
        <authorList>
            <person name="Zhao F."/>
            <person name="Feng Y."/>
            <person name="Zong Z."/>
        </authorList>
    </citation>
    <scope>NUCLEOTIDE SEQUENCE</scope>
    <source>
        <strain evidence="14">050030</strain>
    </source>
</reference>
<keyword evidence="9 14" id="KW-0012">Acyltransferase</keyword>
<keyword evidence="8" id="KW-0808">Transferase</keyword>
<comment type="catalytic activity">
    <reaction evidence="3">
        <text>2 a mycocerosyl-[mycocerosic acid synthase] + a phthiodiolone = a dimycocerosyl phthiodiolone + 2 holo-[mycocerosic acid synthase].</text>
        <dbReference type="EC" id="2.3.1.282"/>
    </reaction>
</comment>
<evidence type="ECO:0000256" key="6">
    <source>
        <dbReference type="ARBA" id="ARBA00013449"/>
    </source>
</evidence>
<dbReference type="Pfam" id="PF16911">
    <property type="entry name" value="PapA_C"/>
    <property type="match status" value="1"/>
</dbReference>
<dbReference type="Proteomes" id="UP001178281">
    <property type="component" value="Unassembled WGS sequence"/>
</dbReference>
<name>A0AA90N7V0_9ACTN</name>
<comment type="catalytic activity">
    <reaction evidence="2">
        <text>2 a mycocerosyl-[mycocerosic acid synthase] + a phenolphthiocerol = a dimycocerosyl phenolphthiocerol + 2 holo-[mycocerosic acid synthase].</text>
        <dbReference type="EC" id="2.3.1.282"/>
    </reaction>
</comment>
<evidence type="ECO:0000256" key="2">
    <source>
        <dbReference type="ARBA" id="ARBA00000625"/>
    </source>
</evidence>
<dbReference type="Gene3D" id="3.30.559.30">
    <property type="entry name" value="Nonribosomal peptide synthetase, condensation domain"/>
    <property type="match status" value="1"/>
</dbReference>
<evidence type="ECO:0000256" key="10">
    <source>
        <dbReference type="ARBA" id="ARBA00030465"/>
    </source>
</evidence>
<organism evidence="14 15">
    <name type="scientific">Tsukamurella strandjordii</name>
    <dbReference type="NCBI Taxonomy" id="147577"/>
    <lineage>
        <taxon>Bacteria</taxon>
        <taxon>Bacillati</taxon>
        <taxon>Actinomycetota</taxon>
        <taxon>Actinomycetes</taxon>
        <taxon>Mycobacteriales</taxon>
        <taxon>Tsukamurellaceae</taxon>
        <taxon>Tsukamurella</taxon>
    </lineage>
</organism>
<keyword evidence="7" id="KW-0443">Lipid metabolism</keyword>
<protein>
    <recommendedName>
        <fullName evidence="6">Phthiocerol/phthiodiolone dimycocerosyl transferase</fullName>
        <ecNumber evidence="5">2.3.1.282</ecNumber>
    </recommendedName>
    <alternativeName>
        <fullName evidence="12">Acyltransferase PapA5</fullName>
    </alternativeName>
    <alternativeName>
        <fullName evidence="10">Phthiocerol/phthiodiolone O-acyltransferase</fullName>
    </alternativeName>
    <alternativeName>
        <fullName evidence="11">Polyketide synthase-associated protein A5</fullName>
    </alternativeName>
</protein>
<dbReference type="Gene3D" id="3.30.559.10">
    <property type="entry name" value="Chloramphenicol acetyltransferase-like domain"/>
    <property type="match status" value="1"/>
</dbReference>
<comment type="similarity">
    <text evidence="4">Belongs to the acyltransferase PapA5 family.</text>
</comment>
<evidence type="ECO:0000256" key="5">
    <source>
        <dbReference type="ARBA" id="ARBA00012866"/>
    </source>
</evidence>
<evidence type="ECO:0000256" key="1">
    <source>
        <dbReference type="ARBA" id="ARBA00000026"/>
    </source>
</evidence>
<comment type="catalytic activity">
    <reaction evidence="1">
        <text>2 a mycocerosyl-[mycocerosic acid synthase] + a phthiocerol = a dimycocerosyl phthiocerol + 2 holo-[mycocerosic acid synthase].</text>
        <dbReference type="EC" id="2.3.1.282"/>
    </reaction>
</comment>
<evidence type="ECO:0000259" key="13">
    <source>
        <dbReference type="Pfam" id="PF16911"/>
    </source>
</evidence>